<dbReference type="InterPro" id="IPR004147">
    <property type="entry name" value="ABC1_dom"/>
</dbReference>
<protein>
    <submittedName>
        <fullName evidence="2">Putative aarF domain-containing protein kinase 1</fullName>
    </submittedName>
</protein>
<dbReference type="EMBL" id="NBIV01000194">
    <property type="protein sequence ID" value="PXF41803.1"/>
    <property type="molecule type" value="Genomic_DNA"/>
</dbReference>
<name>A0A2V3IIF1_9FLOR</name>
<dbReference type="OrthoDB" id="427480at2759"/>
<sequence>MIFINGFVHCDPDLRNIMVLRTGSGDFRLYLLDHGPYLEFNDHFRHSYCRFWKGFVLRDNPLAKQDWDRLDAPGFANVFSMLLLDRTWSFAKQLGTDIWVKMTLEEFGVIREDLKEGGLKSEADVSHLLNKFLMNSFLDSKRILWFVMLTRR</sequence>
<keyword evidence="2" id="KW-0418">Kinase</keyword>
<dbReference type="AlphaFoldDB" id="A0A2V3IIF1"/>
<dbReference type="GO" id="GO:0016301">
    <property type="term" value="F:kinase activity"/>
    <property type="evidence" value="ECO:0007669"/>
    <property type="project" value="UniProtKB-KW"/>
</dbReference>
<keyword evidence="3" id="KW-1185">Reference proteome</keyword>
<comment type="caution">
    <text evidence="2">The sequence shown here is derived from an EMBL/GenBank/DDBJ whole genome shotgun (WGS) entry which is preliminary data.</text>
</comment>
<evidence type="ECO:0000313" key="3">
    <source>
        <dbReference type="Proteomes" id="UP000247409"/>
    </source>
</evidence>
<reference evidence="2 3" key="1">
    <citation type="journal article" date="2018" name="Mol. Biol. Evol.">
        <title>Analysis of the draft genome of the red seaweed Gracilariopsis chorda provides insights into genome size evolution in Rhodophyta.</title>
        <authorList>
            <person name="Lee J."/>
            <person name="Yang E.C."/>
            <person name="Graf L."/>
            <person name="Yang J.H."/>
            <person name="Qiu H."/>
            <person name="Zel Zion U."/>
            <person name="Chan C.X."/>
            <person name="Stephens T.G."/>
            <person name="Weber A.P.M."/>
            <person name="Boo G.H."/>
            <person name="Boo S.M."/>
            <person name="Kim K.M."/>
            <person name="Shin Y."/>
            <person name="Jung M."/>
            <person name="Lee S.J."/>
            <person name="Yim H.S."/>
            <person name="Lee J.H."/>
            <person name="Bhattacharya D."/>
            <person name="Yoon H.S."/>
        </authorList>
    </citation>
    <scope>NUCLEOTIDE SEQUENCE [LARGE SCALE GENOMIC DNA]</scope>
    <source>
        <strain evidence="2 3">SKKU-2015</strain>
        <tissue evidence="2">Whole body</tissue>
    </source>
</reference>
<evidence type="ECO:0000313" key="2">
    <source>
        <dbReference type="EMBL" id="PXF41803.1"/>
    </source>
</evidence>
<dbReference type="Proteomes" id="UP000247409">
    <property type="component" value="Unassembled WGS sequence"/>
</dbReference>
<keyword evidence="2" id="KW-0808">Transferase</keyword>
<evidence type="ECO:0000259" key="1">
    <source>
        <dbReference type="Pfam" id="PF03109"/>
    </source>
</evidence>
<proteinExistence type="predicted"/>
<accession>A0A2V3IIF1</accession>
<gene>
    <name evidence="2" type="ORF">BWQ96_08480</name>
</gene>
<dbReference type="PANTHER" id="PTHR43173">
    <property type="entry name" value="ABC1 FAMILY PROTEIN"/>
    <property type="match status" value="1"/>
</dbReference>
<dbReference type="Pfam" id="PF03109">
    <property type="entry name" value="ABC1"/>
    <property type="match status" value="1"/>
</dbReference>
<dbReference type="PANTHER" id="PTHR43173:SF19">
    <property type="entry name" value="AARF DOMAIN-CONTAINING PROTEIN KINASE 1"/>
    <property type="match status" value="1"/>
</dbReference>
<organism evidence="2 3">
    <name type="scientific">Gracilariopsis chorda</name>
    <dbReference type="NCBI Taxonomy" id="448386"/>
    <lineage>
        <taxon>Eukaryota</taxon>
        <taxon>Rhodophyta</taxon>
        <taxon>Florideophyceae</taxon>
        <taxon>Rhodymeniophycidae</taxon>
        <taxon>Gracilariales</taxon>
        <taxon>Gracilariaceae</taxon>
        <taxon>Gracilariopsis</taxon>
    </lineage>
</organism>
<feature type="domain" description="ABC1 atypical kinase-like" evidence="1">
    <location>
        <begin position="1"/>
        <end position="60"/>
    </location>
</feature>
<dbReference type="STRING" id="448386.A0A2V3IIF1"/>
<dbReference type="InterPro" id="IPR051130">
    <property type="entry name" value="Mito_struct-func_regulator"/>
</dbReference>